<comment type="caution">
    <text evidence="2">The sequence shown here is derived from an EMBL/GenBank/DDBJ whole genome shotgun (WGS) entry which is preliminary data.</text>
</comment>
<evidence type="ECO:0000256" key="1">
    <source>
        <dbReference type="SAM" id="MobiDB-lite"/>
    </source>
</evidence>
<keyword evidence="3" id="KW-1185">Reference proteome</keyword>
<protein>
    <recommendedName>
        <fullName evidence="4">RWD domain-containing protein</fullName>
    </recommendedName>
</protein>
<dbReference type="Proteomes" id="UP001150569">
    <property type="component" value="Unassembled WGS sequence"/>
</dbReference>
<gene>
    <name evidence="2" type="ORF">IWQ60_004928</name>
</gene>
<evidence type="ECO:0000313" key="2">
    <source>
        <dbReference type="EMBL" id="KAJ1924850.1"/>
    </source>
</evidence>
<dbReference type="SUPFAM" id="SSF54495">
    <property type="entry name" value="UBC-like"/>
    <property type="match status" value="1"/>
</dbReference>
<evidence type="ECO:0008006" key="4">
    <source>
        <dbReference type="Google" id="ProtNLM"/>
    </source>
</evidence>
<dbReference type="OrthoDB" id="432412at2759"/>
<reference evidence="2" key="1">
    <citation type="submission" date="2022-07" db="EMBL/GenBank/DDBJ databases">
        <title>Phylogenomic reconstructions and comparative analyses of Kickxellomycotina fungi.</title>
        <authorList>
            <person name="Reynolds N.K."/>
            <person name="Stajich J.E."/>
            <person name="Barry K."/>
            <person name="Grigoriev I.V."/>
            <person name="Crous P."/>
            <person name="Smith M.E."/>
        </authorList>
    </citation>
    <scope>NUCLEOTIDE SEQUENCE</scope>
    <source>
        <strain evidence="2">RSA 861</strain>
    </source>
</reference>
<dbReference type="InterPro" id="IPR016135">
    <property type="entry name" value="UBQ-conjugating_enzyme/RWD"/>
</dbReference>
<feature type="region of interest" description="Disordered" evidence="1">
    <location>
        <begin position="1"/>
        <end position="21"/>
    </location>
</feature>
<evidence type="ECO:0000313" key="3">
    <source>
        <dbReference type="Proteomes" id="UP001150569"/>
    </source>
</evidence>
<name>A0A9W8DV25_9FUNG</name>
<sequence>MPTSPARPIGLPSVTTRQSAVEAYTQDPEAQCDDDPTLKNFRFTLRFRADNVPDEGGSVRWQLVEVYLPPSYPDAPPEVHLRGLSKPGYPGVLVAEGAVSQLTEYLQRLKALKWQAFVIRHDEPSWPTTADQTKATRGRLADVLCTPGVTERESISEVAAVEEQAVASAFLQTSQYVSARVDTEI</sequence>
<dbReference type="EMBL" id="JANBPT010000251">
    <property type="protein sequence ID" value="KAJ1924850.1"/>
    <property type="molecule type" value="Genomic_DNA"/>
</dbReference>
<dbReference type="AlphaFoldDB" id="A0A9W8DV25"/>
<accession>A0A9W8DV25</accession>
<proteinExistence type="predicted"/>
<organism evidence="2 3">
    <name type="scientific">Tieghemiomyces parasiticus</name>
    <dbReference type="NCBI Taxonomy" id="78921"/>
    <lineage>
        <taxon>Eukaryota</taxon>
        <taxon>Fungi</taxon>
        <taxon>Fungi incertae sedis</taxon>
        <taxon>Zoopagomycota</taxon>
        <taxon>Kickxellomycotina</taxon>
        <taxon>Dimargaritomycetes</taxon>
        <taxon>Dimargaritales</taxon>
        <taxon>Dimargaritaceae</taxon>
        <taxon>Tieghemiomyces</taxon>
    </lineage>
</organism>